<comment type="caution">
    <text evidence="1">The sequence shown here is derived from an EMBL/GenBank/DDBJ whole genome shotgun (WGS) entry which is preliminary data.</text>
</comment>
<keyword evidence="1" id="KW-0282">Flagellum</keyword>
<gene>
    <name evidence="1" type="ORF">L7E55_12340</name>
</gene>
<dbReference type="RefSeq" id="WP_277444580.1">
    <property type="nucleotide sequence ID" value="NZ_JAKOAV010000024.1"/>
</dbReference>
<keyword evidence="1" id="KW-0969">Cilium</keyword>
<keyword evidence="2" id="KW-1185">Reference proteome</keyword>
<organism evidence="1 2">
    <name type="scientific">Pelotomaculum isophthalicicum JI</name>
    <dbReference type="NCBI Taxonomy" id="947010"/>
    <lineage>
        <taxon>Bacteria</taxon>
        <taxon>Bacillati</taxon>
        <taxon>Bacillota</taxon>
        <taxon>Clostridia</taxon>
        <taxon>Eubacteriales</taxon>
        <taxon>Desulfotomaculaceae</taxon>
        <taxon>Pelotomaculum</taxon>
    </lineage>
</organism>
<protein>
    <submittedName>
        <fullName evidence="1">Flagellar protein FlaG</fullName>
    </submittedName>
</protein>
<dbReference type="InterPro" id="IPR005186">
    <property type="entry name" value="FlaG"/>
</dbReference>
<evidence type="ECO:0000313" key="2">
    <source>
        <dbReference type="Proteomes" id="UP001154312"/>
    </source>
</evidence>
<name>A0A9X4H3J3_9FIRM</name>
<dbReference type="AlphaFoldDB" id="A0A9X4H3J3"/>
<dbReference type="Proteomes" id="UP001154312">
    <property type="component" value="Unassembled WGS sequence"/>
</dbReference>
<evidence type="ECO:0000313" key="1">
    <source>
        <dbReference type="EMBL" id="MDF9409136.1"/>
    </source>
</evidence>
<keyword evidence="1" id="KW-0966">Cell projection</keyword>
<dbReference type="Gene3D" id="3.30.160.170">
    <property type="entry name" value="FlaG-like"/>
    <property type="match status" value="1"/>
</dbReference>
<accession>A0A9X4H3J3</accession>
<sequence>MKIGAGGLQSLIVYDAMPQRSPAEAQAKVNQTMNMEMGLAGAAVNRKELIKALEKLKNSSKMYNLTYEFLLAEESEEVYIAVVDKKSGKVMRRLSPDKFLADYESTGGFSGVMLDSQR</sequence>
<dbReference type="EMBL" id="JAKOAV010000024">
    <property type="protein sequence ID" value="MDF9409136.1"/>
    <property type="molecule type" value="Genomic_DNA"/>
</dbReference>
<dbReference type="SUPFAM" id="SSF160214">
    <property type="entry name" value="FlaG-like"/>
    <property type="match status" value="1"/>
</dbReference>
<dbReference type="Pfam" id="PF03646">
    <property type="entry name" value="FlaG"/>
    <property type="match status" value="1"/>
</dbReference>
<reference evidence="1" key="1">
    <citation type="submission" date="2022-02" db="EMBL/GenBank/DDBJ databases">
        <authorList>
            <person name="Leng L."/>
        </authorList>
    </citation>
    <scope>NUCLEOTIDE SEQUENCE</scope>
    <source>
        <strain evidence="1">JI</strain>
    </source>
</reference>
<dbReference type="InterPro" id="IPR035924">
    <property type="entry name" value="FlaG-like_sf"/>
</dbReference>
<proteinExistence type="predicted"/>